<gene>
    <name evidence="1" type="ORF">T265_07907</name>
</gene>
<dbReference type="CTD" id="20322086"/>
<dbReference type="OrthoDB" id="8879391at2759"/>
<sequence length="155" mass="17943">MDLLVVQRDAKSHNTVRIADNVEQDEHFFPVPIQTTSSSTSSAFIARTVDVRRTSLHGKPLPVRQCRTDVRYRRLQAKLYNFLERPKTWNSMIYHVAVSIVTILEFVKLAAKIFPMATEGAKPVVGCRRIFSNLMRYTKIYIIQRYKSIAIFQIP</sequence>
<dbReference type="AlphaFoldDB" id="A0A075AA44"/>
<evidence type="ECO:0000313" key="1">
    <source>
        <dbReference type="EMBL" id="KER24434.1"/>
    </source>
</evidence>
<reference evidence="1 2" key="1">
    <citation type="submission" date="2013-11" db="EMBL/GenBank/DDBJ databases">
        <title>Opisthorchis viverrini - life in the bile duct.</title>
        <authorList>
            <person name="Young N.D."/>
            <person name="Nagarajan N."/>
            <person name="Lin S.J."/>
            <person name="Korhonen P.K."/>
            <person name="Jex A.R."/>
            <person name="Hall R.S."/>
            <person name="Safavi-Hemami H."/>
            <person name="Kaewkong W."/>
            <person name="Bertrand D."/>
            <person name="Gao S."/>
            <person name="Seet Q."/>
            <person name="Wongkham S."/>
            <person name="Teh B.T."/>
            <person name="Wongkham C."/>
            <person name="Intapan P.M."/>
            <person name="Maleewong W."/>
            <person name="Yang X."/>
            <person name="Hu M."/>
            <person name="Wang Z."/>
            <person name="Hofmann A."/>
            <person name="Sternberg P.W."/>
            <person name="Tan P."/>
            <person name="Wang J."/>
            <person name="Gasser R.B."/>
        </authorList>
    </citation>
    <scope>NUCLEOTIDE SEQUENCE [LARGE SCALE GENOMIC DNA]</scope>
</reference>
<dbReference type="Proteomes" id="UP000054324">
    <property type="component" value="Unassembled WGS sequence"/>
</dbReference>
<accession>A0A075AA44</accession>
<proteinExistence type="predicted"/>
<dbReference type="RefSeq" id="XP_009171831.1">
    <property type="nucleotide sequence ID" value="XM_009173567.1"/>
</dbReference>
<keyword evidence="2" id="KW-1185">Reference proteome</keyword>
<protein>
    <submittedName>
        <fullName evidence="1">Uncharacterized protein</fullName>
    </submittedName>
</protein>
<dbReference type="STRING" id="6198.A0A075AA44"/>
<dbReference type="GeneID" id="20322086"/>
<dbReference type="EMBL" id="KL596810">
    <property type="protein sequence ID" value="KER24434.1"/>
    <property type="molecule type" value="Genomic_DNA"/>
</dbReference>
<organism evidence="1 2">
    <name type="scientific">Opisthorchis viverrini</name>
    <name type="common">Southeast Asian liver fluke</name>
    <dbReference type="NCBI Taxonomy" id="6198"/>
    <lineage>
        <taxon>Eukaryota</taxon>
        <taxon>Metazoa</taxon>
        <taxon>Spiralia</taxon>
        <taxon>Lophotrochozoa</taxon>
        <taxon>Platyhelminthes</taxon>
        <taxon>Trematoda</taxon>
        <taxon>Digenea</taxon>
        <taxon>Opisthorchiida</taxon>
        <taxon>Opisthorchiata</taxon>
        <taxon>Opisthorchiidae</taxon>
        <taxon>Opisthorchis</taxon>
    </lineage>
</organism>
<name>A0A075AA44_OPIVI</name>
<dbReference type="KEGG" id="ovi:T265_07907"/>
<evidence type="ECO:0000313" key="2">
    <source>
        <dbReference type="Proteomes" id="UP000054324"/>
    </source>
</evidence>